<evidence type="ECO:0000313" key="1">
    <source>
        <dbReference type="EMBL" id="MBW0557410.1"/>
    </source>
</evidence>
<dbReference type="EMBL" id="AVOT02065267">
    <property type="protein sequence ID" value="MBW0557410.1"/>
    <property type="molecule type" value="Genomic_DNA"/>
</dbReference>
<gene>
    <name evidence="1" type="ORF">O181_097125</name>
</gene>
<organism evidence="1 2">
    <name type="scientific">Austropuccinia psidii MF-1</name>
    <dbReference type="NCBI Taxonomy" id="1389203"/>
    <lineage>
        <taxon>Eukaryota</taxon>
        <taxon>Fungi</taxon>
        <taxon>Dikarya</taxon>
        <taxon>Basidiomycota</taxon>
        <taxon>Pucciniomycotina</taxon>
        <taxon>Pucciniomycetes</taxon>
        <taxon>Pucciniales</taxon>
        <taxon>Sphaerophragmiaceae</taxon>
        <taxon>Austropuccinia</taxon>
    </lineage>
</organism>
<reference evidence="1" key="1">
    <citation type="submission" date="2021-03" db="EMBL/GenBank/DDBJ databases">
        <title>Draft genome sequence of rust myrtle Austropuccinia psidii MF-1, a brazilian biotype.</title>
        <authorList>
            <person name="Quecine M.C."/>
            <person name="Pachon D.M.R."/>
            <person name="Bonatelli M.L."/>
            <person name="Correr F.H."/>
            <person name="Franceschini L.M."/>
            <person name="Leite T.F."/>
            <person name="Margarido G.R.A."/>
            <person name="Almeida C.A."/>
            <person name="Ferrarezi J.A."/>
            <person name="Labate C.A."/>
        </authorList>
    </citation>
    <scope>NUCLEOTIDE SEQUENCE</scope>
    <source>
        <strain evidence="1">MF-1</strain>
    </source>
</reference>
<keyword evidence="2" id="KW-1185">Reference proteome</keyword>
<sequence length="132" mass="15051">MPLYLHLKANNEVFTIPKIIHATLKHIKTVASTSNFDRVEQSPLLYAASHLFQRRDCFPIRFKREDPNAGDVGQDSIASIFRRVDRNSREVIVYAYDSIIPGADSGDKASKVALYEDELINSFQRSLYDFGK</sequence>
<name>A0A9Q3J8Y2_9BASI</name>
<evidence type="ECO:0000313" key="2">
    <source>
        <dbReference type="Proteomes" id="UP000765509"/>
    </source>
</evidence>
<accession>A0A9Q3J8Y2</accession>
<dbReference type="Proteomes" id="UP000765509">
    <property type="component" value="Unassembled WGS sequence"/>
</dbReference>
<proteinExistence type="predicted"/>
<protein>
    <submittedName>
        <fullName evidence="1">Uncharacterized protein</fullName>
    </submittedName>
</protein>
<comment type="caution">
    <text evidence="1">The sequence shown here is derived from an EMBL/GenBank/DDBJ whole genome shotgun (WGS) entry which is preliminary data.</text>
</comment>
<dbReference type="AlphaFoldDB" id="A0A9Q3J8Y2"/>